<evidence type="ECO:0000256" key="3">
    <source>
        <dbReference type="ARBA" id="ARBA00022679"/>
    </source>
</evidence>
<dbReference type="GO" id="GO:0016779">
    <property type="term" value="F:nucleotidyltransferase activity"/>
    <property type="evidence" value="ECO:0007669"/>
    <property type="project" value="UniProtKB-KW"/>
</dbReference>
<protein>
    <recommendedName>
        <fullName evidence="9">Selenoprotein O</fullName>
    </recommendedName>
</protein>
<evidence type="ECO:0000313" key="11">
    <source>
        <dbReference type="Ensembl" id="ENSGACP00000017771.2"/>
    </source>
</evidence>
<reference evidence="11" key="3">
    <citation type="submission" date="2025-09" db="UniProtKB">
        <authorList>
            <consortium name="Ensembl"/>
        </authorList>
    </citation>
    <scope>IDENTIFICATION</scope>
</reference>
<evidence type="ECO:0000256" key="8">
    <source>
        <dbReference type="ARBA" id="ARBA00022842"/>
    </source>
</evidence>
<dbReference type="AlphaFoldDB" id="G3PJJ1"/>
<evidence type="ECO:0000256" key="9">
    <source>
        <dbReference type="ARBA" id="ARBA00031547"/>
    </source>
</evidence>
<reference evidence="11 12" key="1">
    <citation type="journal article" date="2021" name="G3 (Bethesda)">
        <title>Improved contiguity of the threespine stickleback genome using long-read sequencing.</title>
        <authorList>
            <person name="Nath S."/>
            <person name="Shaw D.E."/>
            <person name="White M.A."/>
        </authorList>
    </citation>
    <scope>NUCLEOTIDE SEQUENCE [LARGE SCALE GENOMIC DNA]</scope>
    <source>
        <strain evidence="11 12">Lake Benthic</strain>
    </source>
</reference>
<evidence type="ECO:0000256" key="4">
    <source>
        <dbReference type="ARBA" id="ARBA00022695"/>
    </source>
</evidence>
<feature type="compositionally biased region" description="Acidic residues" evidence="10">
    <location>
        <begin position="651"/>
        <end position="663"/>
    </location>
</feature>
<organism evidence="11 12">
    <name type="scientific">Gasterosteus aculeatus aculeatus</name>
    <name type="common">three-spined stickleback</name>
    <dbReference type="NCBI Taxonomy" id="481459"/>
    <lineage>
        <taxon>Eukaryota</taxon>
        <taxon>Metazoa</taxon>
        <taxon>Chordata</taxon>
        <taxon>Craniata</taxon>
        <taxon>Vertebrata</taxon>
        <taxon>Euteleostomi</taxon>
        <taxon>Actinopterygii</taxon>
        <taxon>Neopterygii</taxon>
        <taxon>Teleostei</taxon>
        <taxon>Neoteleostei</taxon>
        <taxon>Acanthomorphata</taxon>
        <taxon>Eupercaria</taxon>
        <taxon>Perciformes</taxon>
        <taxon>Cottioidei</taxon>
        <taxon>Gasterosteales</taxon>
        <taxon>Gasterosteidae</taxon>
        <taxon>Gasterosteus</taxon>
    </lineage>
</organism>
<evidence type="ECO:0000256" key="7">
    <source>
        <dbReference type="ARBA" id="ARBA00022840"/>
    </source>
</evidence>
<evidence type="ECO:0000256" key="10">
    <source>
        <dbReference type="SAM" id="MobiDB-lite"/>
    </source>
</evidence>
<dbReference type="Bgee" id="ENSGACG00000013433">
    <property type="expression patterns" value="Expressed in heart and 13 other cell types or tissues"/>
</dbReference>
<dbReference type="PANTHER" id="PTHR12153">
    <property type="entry name" value="SELENOPROTEIN O"/>
    <property type="match status" value="1"/>
</dbReference>
<comment type="cofactor">
    <cofactor evidence="1">
        <name>Mg(2+)</name>
        <dbReference type="ChEBI" id="CHEBI:18420"/>
    </cofactor>
</comment>
<dbReference type="GeneTree" id="ENSGT00390000005508"/>
<dbReference type="GO" id="GO:0046872">
    <property type="term" value="F:metal ion binding"/>
    <property type="evidence" value="ECO:0007669"/>
    <property type="project" value="UniProtKB-KW"/>
</dbReference>
<dbReference type="NCBIfam" id="NF000658">
    <property type="entry name" value="PRK00029.1"/>
    <property type="match status" value="1"/>
</dbReference>
<comment type="similarity">
    <text evidence="2">Belongs to the SELO family.</text>
</comment>
<keyword evidence="7" id="KW-0067">ATP-binding</keyword>
<evidence type="ECO:0000256" key="2">
    <source>
        <dbReference type="ARBA" id="ARBA00009747"/>
    </source>
</evidence>
<dbReference type="Ensembl" id="ENSGACT00000017806.2">
    <property type="protein sequence ID" value="ENSGACP00000017771.2"/>
    <property type="gene ID" value="ENSGACG00000013433.2"/>
</dbReference>
<evidence type="ECO:0000313" key="12">
    <source>
        <dbReference type="Proteomes" id="UP000007635"/>
    </source>
</evidence>
<keyword evidence="6" id="KW-0547">Nucleotide-binding</keyword>
<dbReference type="PANTHER" id="PTHR12153:SF15">
    <property type="entry name" value="PROTEIN ADENYLYLTRANSFERASE SELO, MITOCHONDRIAL"/>
    <property type="match status" value="1"/>
</dbReference>
<keyword evidence="4" id="KW-0548">Nucleotidyltransferase</keyword>
<proteinExistence type="inferred from homology"/>
<dbReference type="Pfam" id="PF02696">
    <property type="entry name" value="SelO"/>
    <property type="match status" value="1"/>
</dbReference>
<keyword evidence="5" id="KW-0479">Metal-binding</keyword>
<dbReference type="InterPro" id="IPR003846">
    <property type="entry name" value="SelO"/>
</dbReference>
<keyword evidence="12" id="KW-1185">Reference proteome</keyword>
<evidence type="ECO:0000256" key="6">
    <source>
        <dbReference type="ARBA" id="ARBA00022741"/>
    </source>
</evidence>
<feature type="region of interest" description="Disordered" evidence="10">
    <location>
        <begin position="633"/>
        <end position="681"/>
    </location>
</feature>
<dbReference type="HAMAP" id="MF_00692">
    <property type="entry name" value="SelO"/>
    <property type="match status" value="1"/>
</dbReference>
<keyword evidence="8" id="KW-0460">Magnesium</keyword>
<accession>G3PJJ1</accession>
<dbReference type="GO" id="GO:0005524">
    <property type="term" value="F:ATP binding"/>
    <property type="evidence" value="ECO:0007669"/>
    <property type="project" value="UniProtKB-KW"/>
</dbReference>
<evidence type="ECO:0000256" key="1">
    <source>
        <dbReference type="ARBA" id="ARBA00001946"/>
    </source>
</evidence>
<dbReference type="Proteomes" id="UP000007635">
    <property type="component" value="Chromosome XIX"/>
</dbReference>
<reference evidence="11" key="2">
    <citation type="submission" date="2025-08" db="UniProtKB">
        <authorList>
            <consortium name="Ensembl"/>
        </authorList>
    </citation>
    <scope>IDENTIFICATION</scope>
</reference>
<evidence type="ECO:0000256" key="5">
    <source>
        <dbReference type="ARBA" id="ARBA00022723"/>
    </source>
</evidence>
<sequence length="694" mass="77915">MAYLRPRLGPSRIFVPLRLLATAGMADMGLVTSRSPLERLDFDNVALRRLPLDPSEEPGARAVKGACFSRVRPQPLAAPRFVAVSRDALALLGLNGEEVARDPLAPEYLSGSRIMPGSEPAAHCYCGHQFGQFAGQLGDGAACYLGEVKVPPGQDPELLRENPSGRWEMQVKGAGLTPYSRQADGRKVLRSSIREFLCSEVMHFLGVPTTRAACVVTSDTRVVRDVYYSGNPRNERCSAVVRIAPTFLRFGSFEIFKQADEHTGRQGPSYGRDEIRGQMMDYVIEMFYPDIQRDHPDRVERNVAFFREVTRRTARVVAQWQCVGFCHGVLNTDNMSILGLTLDYGPYGFMDRFDPDFICNASDNSGRYSYQAQPAICRWNLVKLAEALAPELPPDRAEAVLSEYLGLYNSFYLENMRRKLGLLKRDEPEDEMLITELLQTMHNTGADFTNTFRGLSRISCPTEGESEEEEELVRKATALLLEQCASLEELKAANKPAMDPRELAMLLSMAQSNPALFQMISDRTTISRQLEKLSKLKDLTEAGPDELKTKQAEDWSRWITRYRKRLSRELEGQSDVQAVQEERVRVMDSTNPRVVLRNYIAQNAIEAAEKGDFSEVQRVLKVLEKPFSSQPGLEFPAWVDGGAPTKQAERDEGEEEEDDDDQQQEAASKSTARIPVPYDSRPPAWAREICVTST</sequence>
<name>G3PJJ1_GASAC</name>
<keyword evidence="3" id="KW-0808">Transferase</keyword>